<sequence>MLPHESPRDVQDTGESEAPPTLPSVLRALNAVQQRLENAAHARGHGDPADLRATARELLHAIDLSADVALACVLRNQVAGSYAMRHSIETAVIAALVGRHLNMRPSHLLSLVTAALALHATGRHAEGNRPADAQVLHVPRGPEPDWAASLLQDHAPDAIAGGGTHACIHLLKMADRYCAGVSPRNYRRALLPDDALARALEMSPDAELTAAFHLEIGAYPPGTVVRLASGEIGVMAHRDDGQPEVLCLRDAEGRLLTMPLPRRVGQAGCAIASALGEDDIDMPVSMKQVWGPLASL</sequence>
<gene>
    <name evidence="2" type="ORF">EWM63_29850</name>
</gene>
<dbReference type="EMBL" id="CP035913">
    <property type="protein sequence ID" value="QBE66655.1"/>
    <property type="molecule type" value="Genomic_DNA"/>
</dbReference>
<dbReference type="GO" id="GO:0016787">
    <property type="term" value="F:hydrolase activity"/>
    <property type="evidence" value="ECO:0007669"/>
    <property type="project" value="UniProtKB-KW"/>
</dbReference>
<proteinExistence type="predicted"/>
<evidence type="ECO:0000313" key="3">
    <source>
        <dbReference type="Proteomes" id="UP000290637"/>
    </source>
</evidence>
<protein>
    <submittedName>
        <fullName evidence="2">Metal-dependent phosphohydrolase</fullName>
    </submittedName>
</protein>
<evidence type="ECO:0000313" key="2">
    <source>
        <dbReference type="EMBL" id="QBE66655.1"/>
    </source>
</evidence>
<keyword evidence="2" id="KW-0378">Hydrolase</keyword>
<accession>A0A4P6L5P2</accession>
<name>A0A4P6L5P2_9BURK</name>
<keyword evidence="3" id="KW-1185">Reference proteome</keyword>
<reference evidence="2 3" key="1">
    <citation type="submission" date="2019-02" db="EMBL/GenBank/DDBJ databases">
        <title>Draft Genome Sequences of Six Type Strains of the Genus Massilia.</title>
        <authorList>
            <person name="Miess H."/>
            <person name="Frediansyhah A."/>
            <person name="Gross H."/>
        </authorList>
    </citation>
    <scope>NUCLEOTIDE SEQUENCE [LARGE SCALE GENOMIC DNA]</scope>
    <source>
        <strain evidence="2 3">DSM 17473</strain>
    </source>
</reference>
<dbReference type="RefSeq" id="WP_130189762.1">
    <property type="nucleotide sequence ID" value="NZ_CP035913.1"/>
</dbReference>
<dbReference type="Proteomes" id="UP000290637">
    <property type="component" value="Chromosome"/>
</dbReference>
<feature type="region of interest" description="Disordered" evidence="1">
    <location>
        <begin position="1"/>
        <end position="21"/>
    </location>
</feature>
<feature type="compositionally biased region" description="Basic and acidic residues" evidence="1">
    <location>
        <begin position="1"/>
        <end position="11"/>
    </location>
</feature>
<evidence type="ECO:0000256" key="1">
    <source>
        <dbReference type="SAM" id="MobiDB-lite"/>
    </source>
</evidence>
<dbReference type="OrthoDB" id="9774747at2"/>
<dbReference type="KEGG" id="plue:EWM63_29850"/>
<organism evidence="2 3">
    <name type="scientific">Pseudoduganella lutea</name>
    <dbReference type="NCBI Taxonomy" id="321985"/>
    <lineage>
        <taxon>Bacteria</taxon>
        <taxon>Pseudomonadati</taxon>
        <taxon>Pseudomonadota</taxon>
        <taxon>Betaproteobacteria</taxon>
        <taxon>Burkholderiales</taxon>
        <taxon>Oxalobacteraceae</taxon>
        <taxon>Telluria group</taxon>
        <taxon>Pseudoduganella</taxon>
    </lineage>
</organism>
<dbReference type="AlphaFoldDB" id="A0A4P6L5P2"/>